<dbReference type="InterPro" id="IPR000380">
    <property type="entry name" value="Topo_IA"/>
</dbReference>
<dbReference type="EMBL" id="AZAC01000001">
    <property type="protein sequence ID" value="KIX15912.1"/>
    <property type="molecule type" value="Genomic_DNA"/>
</dbReference>
<comment type="subunit">
    <text evidence="10">Monomer.</text>
</comment>
<dbReference type="InterPro" id="IPR013498">
    <property type="entry name" value="Topo_IA_Znf"/>
</dbReference>
<feature type="site" description="Interaction with DNA" evidence="10">
    <location>
        <position position="148"/>
    </location>
</feature>
<accession>A0A0D2GMN4</accession>
<dbReference type="GO" id="GO:0008270">
    <property type="term" value="F:zinc ion binding"/>
    <property type="evidence" value="ECO:0007669"/>
    <property type="project" value="UniProtKB-KW"/>
</dbReference>
<evidence type="ECO:0000256" key="5">
    <source>
        <dbReference type="ARBA" id="ARBA00022833"/>
    </source>
</evidence>
<dbReference type="PROSITE" id="PS50880">
    <property type="entry name" value="TOPRIM"/>
    <property type="match status" value="1"/>
</dbReference>
<evidence type="ECO:0000313" key="13">
    <source>
        <dbReference type="EMBL" id="KIX15912.1"/>
    </source>
</evidence>
<dbReference type="NCBIfam" id="TIGR01051">
    <property type="entry name" value="topA_bact"/>
    <property type="match status" value="1"/>
</dbReference>
<dbReference type="RefSeq" id="WP_044346183.1">
    <property type="nucleotide sequence ID" value="NZ_AZAC01000001.1"/>
</dbReference>
<organism evidence="13 14">
    <name type="scientific">Dethiosulfatarculus sandiegensis</name>
    <dbReference type="NCBI Taxonomy" id="1429043"/>
    <lineage>
        <taxon>Bacteria</taxon>
        <taxon>Pseudomonadati</taxon>
        <taxon>Thermodesulfobacteriota</taxon>
        <taxon>Desulfarculia</taxon>
        <taxon>Desulfarculales</taxon>
        <taxon>Desulfarculaceae</taxon>
        <taxon>Dethiosulfatarculus</taxon>
    </lineage>
</organism>
<dbReference type="SMART" id="SM00493">
    <property type="entry name" value="TOPRIM"/>
    <property type="match status" value="1"/>
</dbReference>
<gene>
    <name evidence="10" type="primary">topA</name>
    <name evidence="13" type="ORF">X474_01155</name>
</gene>
<dbReference type="InterPro" id="IPR023405">
    <property type="entry name" value="Topo_IA_core_domain"/>
</dbReference>
<comment type="caution">
    <text evidence="10">Lacks conserved residue(s) required for the propagation of feature annotation.</text>
</comment>
<evidence type="ECO:0000313" key="14">
    <source>
        <dbReference type="Proteomes" id="UP000032233"/>
    </source>
</evidence>
<dbReference type="GO" id="GO:0006265">
    <property type="term" value="P:DNA topological change"/>
    <property type="evidence" value="ECO:0007669"/>
    <property type="project" value="UniProtKB-UniRule"/>
</dbReference>
<dbReference type="InParanoid" id="A0A0D2GMN4"/>
<feature type="site" description="Interaction with DNA" evidence="10">
    <location>
        <position position="33"/>
    </location>
</feature>
<dbReference type="InterPro" id="IPR028612">
    <property type="entry name" value="Topoisom_1_IA"/>
</dbReference>
<feature type="site" description="Interaction with DNA" evidence="10">
    <location>
        <position position="140"/>
    </location>
</feature>
<dbReference type="Gene3D" id="2.70.20.10">
    <property type="entry name" value="Topoisomerase I, domain 3"/>
    <property type="match status" value="1"/>
</dbReference>
<dbReference type="Pfam" id="PF01396">
    <property type="entry name" value="Zn_ribbon_Top1"/>
    <property type="match status" value="5"/>
</dbReference>
<evidence type="ECO:0000259" key="12">
    <source>
        <dbReference type="PROSITE" id="PS52039"/>
    </source>
</evidence>
<evidence type="ECO:0000256" key="2">
    <source>
        <dbReference type="ARBA" id="ARBA00009446"/>
    </source>
</evidence>
<dbReference type="PANTHER" id="PTHR42785:SF1">
    <property type="entry name" value="DNA TOPOISOMERASE"/>
    <property type="match status" value="1"/>
</dbReference>
<dbReference type="Proteomes" id="UP000032233">
    <property type="component" value="Unassembled WGS sequence"/>
</dbReference>
<keyword evidence="6" id="KW-0460">Magnesium</keyword>
<keyword evidence="14" id="KW-1185">Reference proteome</keyword>
<evidence type="ECO:0000256" key="9">
    <source>
        <dbReference type="ARBA" id="ARBA00023235"/>
    </source>
</evidence>
<dbReference type="PATRIC" id="fig|1429043.3.peg.247"/>
<keyword evidence="7 10" id="KW-0799">Topoisomerase</keyword>
<protein>
    <recommendedName>
        <fullName evidence="10">DNA topoisomerase 1</fullName>
        <ecNumber evidence="10">5.6.2.1</ecNumber>
    </recommendedName>
    <alternativeName>
        <fullName evidence="10">DNA topoisomerase I</fullName>
    </alternativeName>
</protein>
<keyword evidence="3" id="KW-0479">Metal-binding</keyword>
<comment type="similarity">
    <text evidence="2 10">Belongs to the type IA topoisomerase family.</text>
</comment>
<keyword evidence="4" id="KW-0863">Zinc-finger</keyword>
<keyword evidence="8 10" id="KW-0238">DNA-binding</keyword>
<keyword evidence="9 10" id="KW-0413">Isomerase</keyword>
<feature type="domain" description="Toprim" evidence="11">
    <location>
        <begin position="3"/>
        <end position="113"/>
    </location>
</feature>
<dbReference type="InterPro" id="IPR013826">
    <property type="entry name" value="Topo_IA_cen_sub3"/>
</dbReference>
<dbReference type="HAMAP" id="MF_00952">
    <property type="entry name" value="Topoisom_1_prok"/>
    <property type="match status" value="1"/>
</dbReference>
<feature type="site" description="Interaction with DNA" evidence="10">
    <location>
        <position position="139"/>
    </location>
</feature>
<comment type="caution">
    <text evidence="13">The sequence shown here is derived from an EMBL/GenBank/DDBJ whole genome shotgun (WGS) entry which is preliminary data.</text>
</comment>
<evidence type="ECO:0000259" key="11">
    <source>
        <dbReference type="PROSITE" id="PS50880"/>
    </source>
</evidence>
<name>A0A0D2GMN4_9BACT</name>
<dbReference type="InterPro" id="IPR006171">
    <property type="entry name" value="TOPRIM_dom"/>
</dbReference>
<comment type="function">
    <text evidence="10">Releases the supercoiling and torsional tension of DNA, which is introduced during the DNA replication and transcription, by transiently cleaving and rejoining one strand of the DNA duplex. Introduces a single-strand break via transesterification at a target site in duplex DNA. The scissile phosphodiester is attacked by the catalytic tyrosine of the enzyme, resulting in the formation of a DNA-(5'-phosphotyrosyl)-enzyme intermediate and the expulsion of a 3'-OH DNA strand. The free DNA strand then undergoes passage around the unbroken strand, thus removing DNA supercoils. Finally, in the religation step, the DNA 3'-OH attacks the covalent intermediate to expel the active-site tyrosine and restore the DNA phosphodiester backbone.</text>
</comment>
<reference evidence="13 14" key="1">
    <citation type="submission" date="2013-11" db="EMBL/GenBank/DDBJ databases">
        <title>Metagenomic analysis of a methanogenic consortium involved in long chain n-alkane degradation.</title>
        <authorList>
            <person name="Davidova I.A."/>
            <person name="Callaghan A.V."/>
            <person name="Wawrik B."/>
            <person name="Pruitt S."/>
            <person name="Marks C."/>
            <person name="Duncan K.E."/>
            <person name="Suflita J.M."/>
        </authorList>
    </citation>
    <scope>NUCLEOTIDE SEQUENCE [LARGE SCALE GENOMIC DNA]</scope>
    <source>
        <strain evidence="13 14">SPR</strain>
    </source>
</reference>
<dbReference type="InterPro" id="IPR013497">
    <property type="entry name" value="Topo_IA_cen"/>
</dbReference>
<dbReference type="Gene3D" id="3.40.50.140">
    <property type="match status" value="1"/>
</dbReference>
<dbReference type="SUPFAM" id="SSF57783">
    <property type="entry name" value="Zinc beta-ribbon"/>
    <property type="match status" value="4"/>
</dbReference>
<dbReference type="InterPro" id="IPR013824">
    <property type="entry name" value="Topo_IA_cen_sub1"/>
</dbReference>
<proteinExistence type="inferred from homology"/>
<feature type="site" description="Interaction with DNA" evidence="10">
    <location>
        <position position="300"/>
    </location>
</feature>
<dbReference type="InterPro" id="IPR003601">
    <property type="entry name" value="Topo_IA_2"/>
</dbReference>
<dbReference type="FunCoup" id="A0A0D2GMN4">
    <property type="interactions" value="553"/>
</dbReference>
<dbReference type="PANTHER" id="PTHR42785">
    <property type="entry name" value="DNA TOPOISOMERASE, TYPE IA, CORE"/>
    <property type="match status" value="1"/>
</dbReference>
<dbReference type="InterPro" id="IPR003602">
    <property type="entry name" value="Topo_IA_DNA-bd_dom"/>
</dbReference>
<dbReference type="Gene3D" id="1.10.460.10">
    <property type="entry name" value="Topoisomerase I, domain 2"/>
    <property type="match status" value="1"/>
</dbReference>
<dbReference type="InterPro" id="IPR013825">
    <property type="entry name" value="Topo_IA_cen_sub2"/>
</dbReference>
<dbReference type="GO" id="GO:0003917">
    <property type="term" value="F:DNA topoisomerase type I (single strand cut, ATP-independent) activity"/>
    <property type="evidence" value="ECO:0007669"/>
    <property type="project" value="UniProtKB-UniRule"/>
</dbReference>
<dbReference type="SMART" id="SM00436">
    <property type="entry name" value="TOP1Bc"/>
    <property type="match status" value="1"/>
</dbReference>
<feature type="site" description="Interaction with DNA" evidence="10">
    <location>
        <position position="143"/>
    </location>
</feature>
<feature type="region of interest" description="Interaction with DNA" evidence="10">
    <location>
        <begin position="163"/>
        <end position="168"/>
    </location>
</feature>
<dbReference type="PRINTS" id="PR00417">
    <property type="entry name" value="PRTPISMRASEI"/>
</dbReference>
<feature type="domain" description="Topo IA-type catalytic" evidence="12">
    <location>
        <begin position="129"/>
        <end position="564"/>
    </location>
</feature>
<evidence type="ECO:0000256" key="6">
    <source>
        <dbReference type="ARBA" id="ARBA00022842"/>
    </source>
</evidence>
<dbReference type="CDD" id="cd03363">
    <property type="entry name" value="TOPRIM_TopoIA_TopoI"/>
    <property type="match status" value="1"/>
</dbReference>
<evidence type="ECO:0000256" key="10">
    <source>
        <dbReference type="HAMAP-Rule" id="MF_00952"/>
    </source>
</evidence>
<dbReference type="PROSITE" id="PS52039">
    <property type="entry name" value="TOPO_IA_2"/>
    <property type="match status" value="1"/>
</dbReference>
<feature type="site" description="Interaction with DNA" evidence="10">
    <location>
        <position position="155"/>
    </location>
</feature>
<evidence type="ECO:0000256" key="7">
    <source>
        <dbReference type="ARBA" id="ARBA00023029"/>
    </source>
</evidence>
<dbReference type="Gene3D" id="1.10.290.10">
    <property type="entry name" value="Topoisomerase I, domain 4"/>
    <property type="match status" value="1"/>
</dbReference>
<evidence type="ECO:0000256" key="3">
    <source>
        <dbReference type="ARBA" id="ARBA00022723"/>
    </source>
</evidence>
<dbReference type="SUPFAM" id="SSF56712">
    <property type="entry name" value="Prokaryotic type I DNA topoisomerase"/>
    <property type="match status" value="1"/>
</dbReference>
<dbReference type="CDD" id="cd00186">
    <property type="entry name" value="TOP1Ac"/>
    <property type="match status" value="1"/>
</dbReference>
<dbReference type="OrthoDB" id="9804262at2"/>
<dbReference type="InterPro" id="IPR023406">
    <property type="entry name" value="Topo_IA_AS"/>
</dbReference>
<dbReference type="EC" id="5.6.2.1" evidence="10"/>
<feature type="active site" description="O-(5'-phospho-DNA)-tyrosine intermediate" evidence="10">
    <location>
        <position position="298"/>
    </location>
</feature>
<dbReference type="InterPro" id="IPR005733">
    <property type="entry name" value="TopoI_bac-type"/>
</dbReference>
<evidence type="ECO:0000256" key="8">
    <source>
        <dbReference type="ARBA" id="ARBA00023125"/>
    </source>
</evidence>
<dbReference type="Gene3D" id="3.30.65.10">
    <property type="entry name" value="Bacterial Topoisomerase I, domain 1"/>
    <property type="match status" value="4"/>
</dbReference>
<comment type="catalytic activity">
    <reaction evidence="1 10">
        <text>ATP-independent breakage of single-stranded DNA, followed by passage and rejoining.</text>
        <dbReference type="EC" id="5.6.2.1"/>
    </reaction>
</comment>
<dbReference type="GO" id="GO:0003677">
    <property type="term" value="F:DNA binding"/>
    <property type="evidence" value="ECO:0007669"/>
    <property type="project" value="UniProtKB-KW"/>
</dbReference>
<dbReference type="InterPro" id="IPR034149">
    <property type="entry name" value="TOPRIM_TopoI"/>
</dbReference>
<evidence type="ECO:0000256" key="4">
    <source>
        <dbReference type="ARBA" id="ARBA00022771"/>
    </source>
</evidence>
<keyword evidence="5" id="KW-0862">Zinc</keyword>
<evidence type="ECO:0000256" key="1">
    <source>
        <dbReference type="ARBA" id="ARBA00000213"/>
    </source>
</evidence>
<sequence>MPKSLLIVESPAKARTIKKYLGKNFEVMASVGHIVDLPPTKLGVDLEHNFDPAYQVIKGKEKVVRELKKAAKKANSIYLAPDPDREGEAIAWHIAQELGGSPEEYKRVLFHELTKKAIKQAVENPNKLDINRFDSQQARRILDRLVGYQISPILWDKVKRGLSAGRVQSVALRLVVERERAIQAFEPQEYWTVTADLKADEPPVFTARLAKFKDKKFDPKNEKQADEAVKAVKEQPFIVQKVTKRERKQNPAPPFITSTLQQEAYRKLGYTPKRTMALAQRLYEGLETAEGQVGLITYMRTDSTRLADEALAEVRDLIEERFGKEYVPAKPAAYKSRSSAQEAHEAIRPTSSLRTPESVKNYLKRDELALYRLIWNRFVACQMAPARYDRTQAEITAGPGLFRASGQILKFKGFTAVYVEDKDEKGGKKIQIDKDGLLPPLAKDQVVDLVGLDPKQHFTQPPPRFTEASLVRELEEKGIGRPSTYASILSTLQDKEYVTKFKKRHLIPSPLGMIVTDLLVESFSRVMEVDFTAGLERELDDVEEGKRNWRELLTDFYGPFSHALEKAKTEMRQIKGKGMPTDIKCPTCGQNMSIRLGKHGEFLACDGYPECKTTRDFTRDDNGKIIMAEPLPDPGINCSECGAPMQVKNGPYGSFLACSAYPKCRNIMELDEEGNPKEKEKPEATGEKCPKCGHELVIKKTRVGGKFISCSNYPKCRYSRGMPTGVKCPDCGADLVEKRSRRGKPFYGCDNYPKCQYATWNKPLPEPCPDCNHPFLVLKTTKAGQTVQCPNKECGYKRDADE</sequence>
<dbReference type="AlphaFoldDB" id="A0A0D2GMN4"/>
<dbReference type="GO" id="GO:0005694">
    <property type="term" value="C:chromosome"/>
    <property type="evidence" value="ECO:0007669"/>
    <property type="project" value="InterPro"/>
</dbReference>
<dbReference type="SMART" id="SM00437">
    <property type="entry name" value="TOP1Ac"/>
    <property type="match status" value="1"/>
</dbReference>
<dbReference type="Pfam" id="PF01131">
    <property type="entry name" value="Topoisom_bac"/>
    <property type="match status" value="1"/>
</dbReference>
<dbReference type="PROSITE" id="PS00396">
    <property type="entry name" value="TOPO_IA_1"/>
    <property type="match status" value="1"/>
</dbReference>
<dbReference type="Pfam" id="PF01751">
    <property type="entry name" value="Toprim"/>
    <property type="match status" value="1"/>
</dbReference>
<dbReference type="STRING" id="1429043.X474_01155"/>